<accession>A0A1Y5F2C9</accession>
<proteinExistence type="predicted"/>
<evidence type="ECO:0000313" key="2">
    <source>
        <dbReference type="EMBL" id="OUR93581.1"/>
    </source>
</evidence>
<sequence length="210" mass="23468">MSITKKIIILLVLSSSLVGCKSISDLAEEAAENAQTEEVAEGEQGELGAQGGAPGQQGQQGQQGQGEYDYDYARSMNDNFTDYQMQEGHECFHMQGNTQQSNYQLPMQRPRGHVQTFGSNQYGRAVDGSQIIYNQYAQNRWQFQTNPYYLVQQQGNGRMIGMHKNGSPIYGLVISNYEQAPGVDQYGGRFSATPDFPQGIYHYLITIRIN</sequence>
<protein>
    <recommendedName>
        <fullName evidence="4">Lipoprotein</fullName>
    </recommendedName>
</protein>
<dbReference type="Proteomes" id="UP000196531">
    <property type="component" value="Unassembled WGS sequence"/>
</dbReference>
<dbReference type="PROSITE" id="PS51257">
    <property type="entry name" value="PROKAR_LIPOPROTEIN"/>
    <property type="match status" value="1"/>
</dbReference>
<evidence type="ECO:0008006" key="4">
    <source>
        <dbReference type="Google" id="ProtNLM"/>
    </source>
</evidence>
<evidence type="ECO:0000256" key="1">
    <source>
        <dbReference type="SAM" id="MobiDB-lite"/>
    </source>
</evidence>
<gene>
    <name evidence="2" type="ORF">A9Q84_19120</name>
</gene>
<feature type="compositionally biased region" description="Low complexity" evidence="1">
    <location>
        <begin position="56"/>
        <end position="66"/>
    </location>
</feature>
<dbReference type="EMBL" id="MAAO01000015">
    <property type="protein sequence ID" value="OUR93581.1"/>
    <property type="molecule type" value="Genomic_DNA"/>
</dbReference>
<name>A0A1Y5F2C9_9BACT</name>
<feature type="region of interest" description="Disordered" evidence="1">
    <location>
        <begin position="34"/>
        <end position="66"/>
    </location>
</feature>
<reference evidence="3" key="1">
    <citation type="journal article" date="2017" name="Proc. Natl. Acad. Sci. U.S.A.">
        <title>Simulation of Deepwater Horizon oil plume reveals substrate specialization within a complex community of hydrocarbon-degraders.</title>
        <authorList>
            <person name="Hu P."/>
            <person name="Dubinsky E.A."/>
            <person name="Probst A.J."/>
            <person name="Wang J."/>
            <person name="Sieber C.M.K."/>
            <person name="Tom L.M."/>
            <person name="Gardinali P."/>
            <person name="Banfield J.F."/>
            <person name="Atlas R.M."/>
            <person name="Andersen G.L."/>
        </authorList>
    </citation>
    <scope>NUCLEOTIDE SEQUENCE [LARGE SCALE GENOMIC DNA]</scope>
</reference>
<organism evidence="2 3">
    <name type="scientific">Halobacteriovorax marinus</name>
    <dbReference type="NCBI Taxonomy" id="97084"/>
    <lineage>
        <taxon>Bacteria</taxon>
        <taxon>Pseudomonadati</taxon>
        <taxon>Bdellovibrionota</taxon>
        <taxon>Bacteriovoracia</taxon>
        <taxon>Bacteriovoracales</taxon>
        <taxon>Halobacteriovoraceae</taxon>
        <taxon>Halobacteriovorax</taxon>
    </lineage>
</organism>
<comment type="caution">
    <text evidence="2">The sequence shown here is derived from an EMBL/GenBank/DDBJ whole genome shotgun (WGS) entry which is preliminary data.</text>
</comment>
<evidence type="ECO:0000313" key="3">
    <source>
        <dbReference type="Proteomes" id="UP000196531"/>
    </source>
</evidence>
<dbReference type="AlphaFoldDB" id="A0A1Y5F2C9"/>